<evidence type="ECO:0000259" key="1">
    <source>
        <dbReference type="PROSITE" id="PS50181"/>
    </source>
</evidence>
<dbReference type="InterPro" id="IPR036047">
    <property type="entry name" value="F-box-like_dom_sf"/>
</dbReference>
<dbReference type="PROSITE" id="PS50181">
    <property type="entry name" value="FBOX"/>
    <property type="match status" value="1"/>
</dbReference>
<evidence type="ECO:0000313" key="3">
    <source>
        <dbReference type="Proteomes" id="UP001458880"/>
    </source>
</evidence>
<dbReference type="CDD" id="cd09917">
    <property type="entry name" value="F-box_SF"/>
    <property type="match status" value="1"/>
</dbReference>
<proteinExistence type="predicted"/>
<sequence length="101" mass="11858">MEYWTSKMATLSDLPEEILIEILQYLDPQSLVDIVGLNEECKRACMSVTNLRLKFIEEKKRLLEIEFITEKILAGLKQPTPNIYELRCLIKIRDRLLGIYV</sequence>
<reference evidence="2 3" key="1">
    <citation type="journal article" date="2024" name="BMC Genomics">
        <title>De novo assembly and annotation of Popillia japonica's genome with initial clues to its potential as an invasive pest.</title>
        <authorList>
            <person name="Cucini C."/>
            <person name="Boschi S."/>
            <person name="Funari R."/>
            <person name="Cardaioli E."/>
            <person name="Iannotti N."/>
            <person name="Marturano G."/>
            <person name="Paoli F."/>
            <person name="Bruttini M."/>
            <person name="Carapelli A."/>
            <person name="Frati F."/>
            <person name="Nardi F."/>
        </authorList>
    </citation>
    <scope>NUCLEOTIDE SEQUENCE [LARGE SCALE GENOMIC DNA]</scope>
    <source>
        <strain evidence="2">DMR45628</strain>
    </source>
</reference>
<name>A0AAW1JUE0_POPJA</name>
<dbReference type="SUPFAM" id="SSF81383">
    <property type="entry name" value="F-box domain"/>
    <property type="match status" value="1"/>
</dbReference>
<comment type="caution">
    <text evidence="2">The sequence shown here is derived from an EMBL/GenBank/DDBJ whole genome shotgun (WGS) entry which is preliminary data.</text>
</comment>
<evidence type="ECO:0000313" key="2">
    <source>
        <dbReference type="EMBL" id="KAK9708556.1"/>
    </source>
</evidence>
<gene>
    <name evidence="2" type="ORF">QE152_g27128</name>
</gene>
<feature type="domain" description="F-box" evidence="1">
    <location>
        <begin position="8"/>
        <end position="34"/>
    </location>
</feature>
<dbReference type="AlphaFoldDB" id="A0AAW1JUE0"/>
<dbReference type="Gene3D" id="1.20.1280.50">
    <property type="match status" value="1"/>
</dbReference>
<organism evidence="2 3">
    <name type="scientific">Popillia japonica</name>
    <name type="common">Japanese beetle</name>
    <dbReference type="NCBI Taxonomy" id="7064"/>
    <lineage>
        <taxon>Eukaryota</taxon>
        <taxon>Metazoa</taxon>
        <taxon>Ecdysozoa</taxon>
        <taxon>Arthropoda</taxon>
        <taxon>Hexapoda</taxon>
        <taxon>Insecta</taxon>
        <taxon>Pterygota</taxon>
        <taxon>Neoptera</taxon>
        <taxon>Endopterygota</taxon>
        <taxon>Coleoptera</taxon>
        <taxon>Polyphaga</taxon>
        <taxon>Scarabaeiformia</taxon>
        <taxon>Scarabaeidae</taxon>
        <taxon>Rutelinae</taxon>
        <taxon>Popillia</taxon>
    </lineage>
</organism>
<keyword evidence="3" id="KW-1185">Reference proteome</keyword>
<dbReference type="InterPro" id="IPR001810">
    <property type="entry name" value="F-box_dom"/>
</dbReference>
<dbReference type="Pfam" id="PF12937">
    <property type="entry name" value="F-box-like"/>
    <property type="match status" value="1"/>
</dbReference>
<dbReference type="EMBL" id="JASPKY010000326">
    <property type="protein sequence ID" value="KAK9708556.1"/>
    <property type="molecule type" value="Genomic_DNA"/>
</dbReference>
<accession>A0AAW1JUE0</accession>
<dbReference type="Proteomes" id="UP001458880">
    <property type="component" value="Unassembled WGS sequence"/>
</dbReference>
<protein>
    <submittedName>
        <fullName evidence="2">F-box-like</fullName>
    </submittedName>
</protein>